<reference evidence="2" key="1">
    <citation type="submission" date="2023-05" db="EMBL/GenBank/DDBJ databases">
        <title>Nepenthes gracilis genome sequencing.</title>
        <authorList>
            <person name="Fukushima K."/>
        </authorList>
    </citation>
    <scope>NUCLEOTIDE SEQUENCE</scope>
    <source>
        <strain evidence="2">SING2019-196</strain>
    </source>
</reference>
<gene>
    <name evidence="2" type="ORF">Nepgr_022811</name>
</gene>
<sequence length="318" mass="35641">MKQRQLHHAHFPTPSKSATSSHPCQPKEKTHSSSSRENLKSRSATQWEHQAERRPNCLIDSSELETTKLSQQLSIQTGKKKTTQSSTKGTNTPNETSNHSGTSTSICGHSEGTKEQKPQYISNPPQPATSATLNQSKKAKKERDPSFTSHQTANNCILHPGDNQRSSSAKTTSNSSQNKSDHHQQQKASKISPIKPTPAEISKNQQKRVKVQTRQPRTTVQAHHQSRPDHSNIHPAHSASHEQQQQDGISDPFMSNPISSRTYVHIQPCHDQQFTASRQQHIQRLKDFNATKAEKHIISTLFEGQEVQQHPKTERIGM</sequence>
<feature type="region of interest" description="Disordered" evidence="1">
    <location>
        <begin position="1"/>
        <end position="256"/>
    </location>
</feature>
<proteinExistence type="predicted"/>
<feature type="compositionally biased region" description="Basic residues" evidence="1">
    <location>
        <begin position="1"/>
        <end position="10"/>
    </location>
</feature>
<keyword evidence="3" id="KW-1185">Reference proteome</keyword>
<dbReference type="EMBL" id="BSYO01000022">
    <property type="protein sequence ID" value="GMH20969.1"/>
    <property type="molecule type" value="Genomic_DNA"/>
</dbReference>
<feature type="compositionally biased region" description="Polar residues" evidence="1">
    <location>
        <begin position="119"/>
        <end position="136"/>
    </location>
</feature>
<feature type="compositionally biased region" description="Low complexity" evidence="1">
    <location>
        <begin position="166"/>
        <end position="178"/>
    </location>
</feature>
<accession>A0AAD3XYF9</accession>
<feature type="compositionally biased region" description="Polar residues" evidence="1">
    <location>
        <begin position="146"/>
        <end position="155"/>
    </location>
</feature>
<feature type="compositionally biased region" description="Polar residues" evidence="1">
    <location>
        <begin position="212"/>
        <end position="223"/>
    </location>
</feature>
<feature type="compositionally biased region" description="Polar residues" evidence="1">
    <location>
        <begin position="14"/>
        <end position="23"/>
    </location>
</feature>
<evidence type="ECO:0000313" key="2">
    <source>
        <dbReference type="EMBL" id="GMH20969.1"/>
    </source>
</evidence>
<protein>
    <submittedName>
        <fullName evidence="2">Uncharacterized protein</fullName>
    </submittedName>
</protein>
<comment type="caution">
    <text evidence="2">The sequence shown here is derived from an EMBL/GenBank/DDBJ whole genome shotgun (WGS) entry which is preliminary data.</text>
</comment>
<evidence type="ECO:0000256" key="1">
    <source>
        <dbReference type="SAM" id="MobiDB-lite"/>
    </source>
</evidence>
<feature type="compositionally biased region" description="Polar residues" evidence="1">
    <location>
        <begin position="91"/>
        <end position="107"/>
    </location>
</feature>
<dbReference type="Proteomes" id="UP001279734">
    <property type="component" value="Unassembled WGS sequence"/>
</dbReference>
<name>A0AAD3XYF9_NEPGR</name>
<evidence type="ECO:0000313" key="3">
    <source>
        <dbReference type="Proteomes" id="UP001279734"/>
    </source>
</evidence>
<dbReference type="AlphaFoldDB" id="A0AAD3XYF9"/>
<organism evidence="2 3">
    <name type="scientific">Nepenthes gracilis</name>
    <name type="common">Slender pitcher plant</name>
    <dbReference type="NCBI Taxonomy" id="150966"/>
    <lineage>
        <taxon>Eukaryota</taxon>
        <taxon>Viridiplantae</taxon>
        <taxon>Streptophyta</taxon>
        <taxon>Embryophyta</taxon>
        <taxon>Tracheophyta</taxon>
        <taxon>Spermatophyta</taxon>
        <taxon>Magnoliopsida</taxon>
        <taxon>eudicotyledons</taxon>
        <taxon>Gunneridae</taxon>
        <taxon>Pentapetalae</taxon>
        <taxon>Caryophyllales</taxon>
        <taxon>Nepenthaceae</taxon>
        <taxon>Nepenthes</taxon>
    </lineage>
</organism>